<reference evidence="9" key="1">
    <citation type="journal article" date="2020" name="Nat. Commun.">
        <title>Large-scale genome sequencing of mycorrhizal fungi provides insights into the early evolution of symbiotic traits.</title>
        <authorList>
            <person name="Miyauchi S."/>
            <person name="Kiss E."/>
            <person name="Kuo A."/>
            <person name="Drula E."/>
            <person name="Kohler A."/>
            <person name="Sanchez-Garcia M."/>
            <person name="Morin E."/>
            <person name="Andreopoulos B."/>
            <person name="Barry K.W."/>
            <person name="Bonito G."/>
            <person name="Buee M."/>
            <person name="Carver A."/>
            <person name="Chen C."/>
            <person name="Cichocki N."/>
            <person name="Clum A."/>
            <person name="Culley D."/>
            <person name="Crous P.W."/>
            <person name="Fauchery L."/>
            <person name="Girlanda M."/>
            <person name="Hayes R.D."/>
            <person name="Keri Z."/>
            <person name="LaButti K."/>
            <person name="Lipzen A."/>
            <person name="Lombard V."/>
            <person name="Magnuson J."/>
            <person name="Maillard F."/>
            <person name="Murat C."/>
            <person name="Nolan M."/>
            <person name="Ohm R.A."/>
            <person name="Pangilinan J."/>
            <person name="Pereira M.F."/>
            <person name="Perotto S."/>
            <person name="Peter M."/>
            <person name="Pfister S."/>
            <person name="Riley R."/>
            <person name="Sitrit Y."/>
            <person name="Stielow J.B."/>
            <person name="Szollosi G."/>
            <person name="Zifcakova L."/>
            <person name="Stursova M."/>
            <person name="Spatafora J.W."/>
            <person name="Tedersoo L."/>
            <person name="Vaario L.M."/>
            <person name="Yamada A."/>
            <person name="Yan M."/>
            <person name="Wang P."/>
            <person name="Xu J."/>
            <person name="Bruns T."/>
            <person name="Baldrian P."/>
            <person name="Vilgalys R."/>
            <person name="Dunand C."/>
            <person name="Henrissat B."/>
            <person name="Grigoriev I.V."/>
            <person name="Hibbett D."/>
            <person name="Nagy L.G."/>
            <person name="Martin F.M."/>
        </authorList>
    </citation>
    <scope>NUCLEOTIDE SEQUENCE</scope>
    <source>
        <strain evidence="9">UP504</strain>
    </source>
</reference>
<dbReference type="Proteomes" id="UP000886523">
    <property type="component" value="Unassembled WGS sequence"/>
</dbReference>
<dbReference type="PANTHER" id="PTHR12708:SF0">
    <property type="entry name" value="DNA POLYMERASE EPSILON SUBUNIT 2"/>
    <property type="match status" value="1"/>
</dbReference>
<keyword evidence="5" id="KW-0238">DNA-binding</keyword>
<dbReference type="Gene3D" id="3.60.21.50">
    <property type="match status" value="1"/>
</dbReference>
<dbReference type="AlphaFoldDB" id="A0A9P6AYE0"/>
<keyword evidence="6" id="KW-0539">Nucleus</keyword>
<evidence type="ECO:0000256" key="7">
    <source>
        <dbReference type="ARBA" id="ARBA00032930"/>
    </source>
</evidence>
<evidence type="ECO:0000256" key="1">
    <source>
        <dbReference type="ARBA" id="ARBA00004123"/>
    </source>
</evidence>
<gene>
    <name evidence="9" type="ORF">BS47DRAFT_1392570</name>
</gene>
<evidence type="ECO:0000256" key="3">
    <source>
        <dbReference type="ARBA" id="ARBA00016011"/>
    </source>
</evidence>
<evidence type="ECO:0000256" key="5">
    <source>
        <dbReference type="ARBA" id="ARBA00023125"/>
    </source>
</evidence>
<evidence type="ECO:0000259" key="8">
    <source>
        <dbReference type="Pfam" id="PF04042"/>
    </source>
</evidence>
<dbReference type="OrthoDB" id="10254730at2759"/>
<feature type="domain" description="DNA polymerase alpha/delta/epsilon subunit B" evidence="8">
    <location>
        <begin position="366"/>
        <end position="568"/>
    </location>
</feature>
<organism evidence="9 10">
    <name type="scientific">Hydnum rufescens UP504</name>
    <dbReference type="NCBI Taxonomy" id="1448309"/>
    <lineage>
        <taxon>Eukaryota</taxon>
        <taxon>Fungi</taxon>
        <taxon>Dikarya</taxon>
        <taxon>Basidiomycota</taxon>
        <taxon>Agaricomycotina</taxon>
        <taxon>Agaricomycetes</taxon>
        <taxon>Cantharellales</taxon>
        <taxon>Hydnaceae</taxon>
        <taxon>Hydnum</taxon>
    </lineage>
</organism>
<comment type="subcellular location">
    <subcellularLocation>
        <location evidence="1">Nucleus</location>
    </subcellularLocation>
</comment>
<accession>A0A9P6AYE0</accession>
<dbReference type="EMBL" id="MU128962">
    <property type="protein sequence ID" value="KAF9514294.1"/>
    <property type="molecule type" value="Genomic_DNA"/>
</dbReference>
<evidence type="ECO:0000256" key="6">
    <source>
        <dbReference type="ARBA" id="ARBA00023242"/>
    </source>
</evidence>
<dbReference type="GO" id="GO:0008622">
    <property type="term" value="C:epsilon DNA polymerase complex"/>
    <property type="evidence" value="ECO:0007669"/>
    <property type="project" value="InterPro"/>
</dbReference>
<protein>
    <recommendedName>
        <fullName evidence="3">DNA polymerase epsilon subunit B</fullName>
    </recommendedName>
    <alternativeName>
        <fullName evidence="7">DNA polymerase II subunit 2</fullName>
    </alternativeName>
</protein>
<evidence type="ECO:0000313" key="9">
    <source>
        <dbReference type="EMBL" id="KAF9514294.1"/>
    </source>
</evidence>
<comment type="similarity">
    <text evidence="2">Belongs to the DNA polymerase epsilon subunit B family.</text>
</comment>
<keyword evidence="10" id="KW-1185">Reference proteome</keyword>
<dbReference type="Pfam" id="PF04042">
    <property type="entry name" value="DNA_pol_E_B"/>
    <property type="match status" value="1"/>
</dbReference>
<dbReference type="InterPro" id="IPR007185">
    <property type="entry name" value="DNA_pol_a/d/e_bsu"/>
</dbReference>
<comment type="caution">
    <text evidence="9">The sequence shown here is derived from an EMBL/GenBank/DDBJ whole genome shotgun (WGS) entry which is preliminary data.</text>
</comment>
<keyword evidence="4" id="KW-0235">DNA replication</keyword>
<dbReference type="GO" id="GO:0006261">
    <property type="term" value="P:DNA-templated DNA replication"/>
    <property type="evidence" value="ECO:0007669"/>
    <property type="project" value="InterPro"/>
</dbReference>
<dbReference type="InterPro" id="IPR016266">
    <property type="entry name" value="POLE2"/>
</dbReference>
<sequence length="615" mass="69267">MGGDLHLVKEASGHVCVPVATPAMNYRPSINKVFTRKYQFALQPDAVSLLEEILAEHDIDPDQVQNALEAIAKECQKQEGELRHVSAREGPLILWFSDCSTIVTRAILQRVYDFMREAGEDGTTTLNPLEADSLDPDHHLFIFDAFDMPNWQYSPERKTFERYLKHFDMESLSNETIRPPNKPTIAGSATSRATLLRNRHNVIKQLVLRNEHFSPPISGRDRANYLKITSSKDLLGRSGERFLLFGMLSHMSDGKLCIEDVDGKVPLDISETAPSEGFFTEGCFVLVEGDFTDDNILSVLALGHPPCERRAVARSIYGHIDMLGRGATTILEDVCNLPPTVVVPFHATHPQEKYHERLQEFPTLSILVLSDLWLDHPQTFKGLRQVLDGCVENNFIPFVFIFCGNFSQRGMGLTDAGIAKYQDNFDTLADLLQSYPALCRNSHFVFVPGPLDPWGSPALPRPPLPRAFTSRLRAKVPKSHFASNPCRIKFFGQEIVIYRQDLMARMLRNLIGVKPDLNSADLKRYLVQTIVDQGHLSPLPFSVQPILWEFDHTMRLYPMPTTIILADSYDRYELTYEGCHVFNPGNFVGNDFGFSTYFPMSGRSEASSIAGETSP</sequence>
<evidence type="ECO:0000256" key="4">
    <source>
        <dbReference type="ARBA" id="ARBA00022705"/>
    </source>
</evidence>
<evidence type="ECO:0000313" key="10">
    <source>
        <dbReference type="Proteomes" id="UP000886523"/>
    </source>
</evidence>
<proteinExistence type="inferred from homology"/>
<name>A0A9P6AYE0_9AGAM</name>
<evidence type="ECO:0000256" key="2">
    <source>
        <dbReference type="ARBA" id="ARBA00009560"/>
    </source>
</evidence>
<dbReference type="GO" id="GO:0042276">
    <property type="term" value="P:error-prone translesion synthesis"/>
    <property type="evidence" value="ECO:0007669"/>
    <property type="project" value="TreeGrafter"/>
</dbReference>
<dbReference type="GO" id="GO:0003677">
    <property type="term" value="F:DNA binding"/>
    <property type="evidence" value="ECO:0007669"/>
    <property type="project" value="UniProtKB-KW"/>
</dbReference>
<dbReference type="PANTHER" id="PTHR12708">
    <property type="entry name" value="DNA POLYMERASE EPSILON SUBUNIT B"/>
    <property type="match status" value="1"/>
</dbReference>